<evidence type="ECO:0000259" key="1">
    <source>
        <dbReference type="Pfam" id="PF08241"/>
    </source>
</evidence>
<dbReference type="SUPFAM" id="SSF53335">
    <property type="entry name" value="S-adenosyl-L-methionine-dependent methyltransferases"/>
    <property type="match status" value="1"/>
</dbReference>
<keyword evidence="3" id="KW-1185">Reference proteome</keyword>
<dbReference type="Proteomes" id="UP001320119">
    <property type="component" value="Chromosome"/>
</dbReference>
<dbReference type="AlphaFoldDB" id="A0AAN1WJI0"/>
<dbReference type="PANTHER" id="PTHR43861">
    <property type="entry name" value="TRANS-ACONITATE 2-METHYLTRANSFERASE-RELATED"/>
    <property type="match status" value="1"/>
</dbReference>
<evidence type="ECO:0000313" key="2">
    <source>
        <dbReference type="EMBL" id="BCD98714.1"/>
    </source>
</evidence>
<evidence type="ECO:0000313" key="3">
    <source>
        <dbReference type="Proteomes" id="UP001320119"/>
    </source>
</evidence>
<dbReference type="RefSeq" id="WP_236983241.1">
    <property type="nucleotide sequence ID" value="NZ_AP023086.1"/>
</dbReference>
<dbReference type="InterPro" id="IPR013216">
    <property type="entry name" value="Methyltransf_11"/>
</dbReference>
<dbReference type="GO" id="GO:0008757">
    <property type="term" value="F:S-adenosylmethionine-dependent methyltransferase activity"/>
    <property type="evidence" value="ECO:0007669"/>
    <property type="project" value="InterPro"/>
</dbReference>
<organism evidence="2 3">
    <name type="scientific">Marinagarivorans cellulosilyticus</name>
    <dbReference type="NCBI Taxonomy" id="2721545"/>
    <lineage>
        <taxon>Bacteria</taxon>
        <taxon>Pseudomonadati</taxon>
        <taxon>Pseudomonadota</taxon>
        <taxon>Gammaproteobacteria</taxon>
        <taxon>Cellvibrionales</taxon>
        <taxon>Cellvibrionaceae</taxon>
        <taxon>Marinagarivorans</taxon>
    </lineage>
</organism>
<proteinExistence type="predicted"/>
<gene>
    <name evidence="2" type="ORF">MARGE09_P2915</name>
</gene>
<protein>
    <recommendedName>
        <fullName evidence="1">Methyltransferase type 11 domain-containing protein</fullName>
    </recommendedName>
</protein>
<dbReference type="EMBL" id="AP023086">
    <property type="protein sequence ID" value="BCD98714.1"/>
    <property type="molecule type" value="Genomic_DNA"/>
</dbReference>
<accession>A0AAN1WJI0</accession>
<dbReference type="CDD" id="cd02440">
    <property type="entry name" value="AdoMet_MTases"/>
    <property type="match status" value="1"/>
</dbReference>
<sequence length="242" mass="27371">METINIASLQLEPRSIVLDLGCGEGRHSHACAWHFPNIQTVGVDLSHKDLTCARGKGDDFFASIKQSPLLSYACGDGTQLPFQSQTFDAVICSEVLEHIPDYRAMLDEITRVLKPGGVFAASVPRAWPERVCWQLSAAYHQVEGGHVRIFNGNALAQHIEGLGFLQTQHYYAHALHSIYWWLRCAFWRQGEQALLCRTYHKLLVWDLMKKPALTRLLERLLNPLMGKSTVWHFVKSPAPTDH</sequence>
<dbReference type="InterPro" id="IPR029063">
    <property type="entry name" value="SAM-dependent_MTases_sf"/>
</dbReference>
<name>A0AAN1WJI0_9GAMM</name>
<dbReference type="Gene3D" id="3.40.50.150">
    <property type="entry name" value="Vaccinia Virus protein VP39"/>
    <property type="match status" value="1"/>
</dbReference>
<feature type="domain" description="Methyltransferase type 11" evidence="1">
    <location>
        <begin position="18"/>
        <end position="120"/>
    </location>
</feature>
<dbReference type="Pfam" id="PF08241">
    <property type="entry name" value="Methyltransf_11"/>
    <property type="match status" value="1"/>
</dbReference>
<reference evidence="2 3" key="1">
    <citation type="journal article" date="2022" name="IScience">
        <title>An ultrasensitive nanofiber-based assay for enzymatic hydrolysis and deep-sea microbial degradation of cellulose.</title>
        <authorList>
            <person name="Tsudome M."/>
            <person name="Tachioka M."/>
            <person name="Miyazaki M."/>
            <person name="Uchimura K."/>
            <person name="Tsuda M."/>
            <person name="Takaki Y."/>
            <person name="Deguchi S."/>
        </authorList>
    </citation>
    <scope>NUCLEOTIDE SEQUENCE [LARGE SCALE GENOMIC DNA]</scope>
    <source>
        <strain evidence="2 3">GE09</strain>
    </source>
</reference>
<dbReference type="KEGG" id="marq:MARGE09_P2915"/>